<dbReference type="Proteomes" id="UP000095280">
    <property type="component" value="Unplaced"/>
</dbReference>
<evidence type="ECO:0000313" key="2">
    <source>
        <dbReference type="Proteomes" id="UP000095280"/>
    </source>
</evidence>
<accession>A0A1I8FFG4</accession>
<dbReference type="WBParaSite" id="maker-unitig_32614-snap-gene-0.2-mRNA-1">
    <property type="protein sequence ID" value="maker-unitig_32614-snap-gene-0.2-mRNA-1"/>
    <property type="gene ID" value="maker-unitig_32614-snap-gene-0.2"/>
</dbReference>
<evidence type="ECO:0000313" key="3">
    <source>
        <dbReference type="WBParaSite" id="maker-unitig_32614-snap-gene-0.2-mRNA-1"/>
    </source>
</evidence>
<organism evidence="2 3">
    <name type="scientific">Macrostomum lignano</name>
    <dbReference type="NCBI Taxonomy" id="282301"/>
    <lineage>
        <taxon>Eukaryota</taxon>
        <taxon>Metazoa</taxon>
        <taxon>Spiralia</taxon>
        <taxon>Lophotrochozoa</taxon>
        <taxon>Platyhelminthes</taxon>
        <taxon>Rhabditophora</taxon>
        <taxon>Macrostomorpha</taxon>
        <taxon>Macrostomida</taxon>
        <taxon>Macrostomidae</taxon>
        <taxon>Macrostomum</taxon>
    </lineage>
</organism>
<feature type="region of interest" description="Disordered" evidence="1">
    <location>
        <begin position="149"/>
        <end position="182"/>
    </location>
</feature>
<keyword evidence="2" id="KW-1185">Reference proteome</keyword>
<protein>
    <submittedName>
        <fullName evidence="3">Uncharacterized protein</fullName>
    </submittedName>
</protein>
<dbReference type="AlphaFoldDB" id="A0A1I8FFG4"/>
<sequence length="242" mass="26638">MPTVAASIAKSSIISMPPRPPLRRRFQAEASRHRDRSFFVLPLECKVTRRQQQQADQQSDGANARTARSGVLLRVGPFAMYTAADAADAASDELWRRCVVAMEMRSTVEEEAAVLQPGSPSEEAACNPVVLRRRPLCYARVPPHQEEAAVLPPWSSGGGPSHCKQQRQHERSGSMQRNPVATGAAPYSPGPLGFLLVWLYMLLLPFSGCIQALRSLTDPLLHVAQLPLRCAENMVQMKPLFS</sequence>
<evidence type="ECO:0000256" key="1">
    <source>
        <dbReference type="SAM" id="MobiDB-lite"/>
    </source>
</evidence>
<proteinExistence type="predicted"/>
<reference evidence="3" key="1">
    <citation type="submission" date="2016-11" db="UniProtKB">
        <authorList>
            <consortium name="WormBaseParasite"/>
        </authorList>
    </citation>
    <scope>IDENTIFICATION</scope>
</reference>
<name>A0A1I8FFG4_9PLAT</name>